<evidence type="ECO:0000313" key="5">
    <source>
        <dbReference type="EMBL" id="MDJ1484449.1"/>
    </source>
</evidence>
<evidence type="ECO:0000259" key="4">
    <source>
        <dbReference type="PROSITE" id="PS51462"/>
    </source>
</evidence>
<dbReference type="Gene3D" id="3.90.79.10">
    <property type="entry name" value="Nucleoside Triphosphate Pyrophosphohydrolase"/>
    <property type="match status" value="1"/>
</dbReference>
<name>A0AAE3QX89_9BACT</name>
<gene>
    <name evidence="5" type="ORF">QNI16_28385</name>
</gene>
<dbReference type="InterPro" id="IPR020084">
    <property type="entry name" value="NUDIX_hydrolase_CS"/>
</dbReference>
<dbReference type="PANTHER" id="PTHR43046:SF14">
    <property type="entry name" value="MUTT_NUDIX FAMILY PROTEIN"/>
    <property type="match status" value="1"/>
</dbReference>
<dbReference type="RefSeq" id="WP_313985761.1">
    <property type="nucleotide sequence ID" value="NZ_JASJOS010000015.1"/>
</dbReference>
<dbReference type="EMBL" id="JASJOS010000015">
    <property type="protein sequence ID" value="MDJ1484449.1"/>
    <property type="molecule type" value="Genomic_DNA"/>
</dbReference>
<dbReference type="AlphaFoldDB" id="A0AAE3QX89"/>
<dbReference type="SUPFAM" id="SSF55811">
    <property type="entry name" value="Nudix"/>
    <property type="match status" value="1"/>
</dbReference>
<accession>A0AAE3QX89</accession>
<keyword evidence="2 3" id="KW-0378">Hydrolase</keyword>
<organism evidence="5 6">
    <name type="scientific">Xanthocytophaga flava</name>
    <dbReference type="NCBI Taxonomy" id="3048013"/>
    <lineage>
        <taxon>Bacteria</taxon>
        <taxon>Pseudomonadati</taxon>
        <taxon>Bacteroidota</taxon>
        <taxon>Cytophagia</taxon>
        <taxon>Cytophagales</taxon>
        <taxon>Rhodocytophagaceae</taxon>
        <taxon>Xanthocytophaga</taxon>
    </lineage>
</organism>
<dbReference type="InterPro" id="IPR015797">
    <property type="entry name" value="NUDIX_hydrolase-like_dom_sf"/>
</dbReference>
<feature type="domain" description="Nudix hydrolase" evidence="4">
    <location>
        <begin position="14"/>
        <end position="156"/>
    </location>
</feature>
<dbReference type="InterPro" id="IPR020476">
    <property type="entry name" value="Nudix_hydrolase"/>
</dbReference>
<dbReference type="PROSITE" id="PS51462">
    <property type="entry name" value="NUDIX"/>
    <property type="match status" value="1"/>
</dbReference>
<comment type="caution">
    <text evidence="5">The sequence shown here is derived from an EMBL/GenBank/DDBJ whole genome shotgun (WGS) entry which is preliminary data.</text>
</comment>
<dbReference type="InterPro" id="IPR000086">
    <property type="entry name" value="NUDIX_hydrolase_dom"/>
</dbReference>
<reference evidence="5" key="1">
    <citation type="submission" date="2023-05" db="EMBL/GenBank/DDBJ databases">
        <authorList>
            <person name="Zhang X."/>
        </authorList>
    </citation>
    <scope>NUCLEOTIDE SEQUENCE</scope>
    <source>
        <strain evidence="5">YF14B1</strain>
    </source>
</reference>
<evidence type="ECO:0000256" key="1">
    <source>
        <dbReference type="ARBA" id="ARBA00001946"/>
    </source>
</evidence>
<evidence type="ECO:0000313" key="6">
    <source>
        <dbReference type="Proteomes" id="UP001241110"/>
    </source>
</evidence>
<comment type="similarity">
    <text evidence="3">Belongs to the Nudix hydrolase family.</text>
</comment>
<dbReference type="GO" id="GO:0016787">
    <property type="term" value="F:hydrolase activity"/>
    <property type="evidence" value="ECO:0007669"/>
    <property type="project" value="UniProtKB-KW"/>
</dbReference>
<protein>
    <submittedName>
        <fullName evidence="5">NUDIX hydrolase</fullName>
        <ecNumber evidence="5">3.6.-.-</ecNumber>
    </submittedName>
</protein>
<sequence>MQSEEILQKFGNKLRVRVCGICIQDDKVLLVNLRHVTRTGDLWCPPGGGMQVGETAPETLIREFEEETGLKIEVGEFMFVNEFTGNSLHAVELFFRVTILGGVLRKGYDPELAQQVLEDVAFLSFEEIHRFQQEELHNLFRYCSSLDELLAIRGYYQLKI</sequence>
<dbReference type="CDD" id="cd18880">
    <property type="entry name" value="NUDIX_ADPRase"/>
    <property type="match status" value="1"/>
</dbReference>
<evidence type="ECO:0000256" key="3">
    <source>
        <dbReference type="RuleBase" id="RU003476"/>
    </source>
</evidence>
<dbReference type="PROSITE" id="PS00893">
    <property type="entry name" value="NUDIX_BOX"/>
    <property type="match status" value="1"/>
</dbReference>
<dbReference type="Pfam" id="PF00293">
    <property type="entry name" value="NUDIX"/>
    <property type="match status" value="1"/>
</dbReference>
<dbReference type="PRINTS" id="PR00502">
    <property type="entry name" value="NUDIXFAMILY"/>
</dbReference>
<dbReference type="PANTHER" id="PTHR43046">
    <property type="entry name" value="GDP-MANNOSE MANNOSYL HYDROLASE"/>
    <property type="match status" value="1"/>
</dbReference>
<proteinExistence type="inferred from homology"/>
<dbReference type="EC" id="3.6.-.-" evidence="5"/>
<comment type="cofactor">
    <cofactor evidence="1">
        <name>Mg(2+)</name>
        <dbReference type="ChEBI" id="CHEBI:18420"/>
    </cofactor>
</comment>
<dbReference type="Proteomes" id="UP001241110">
    <property type="component" value="Unassembled WGS sequence"/>
</dbReference>
<evidence type="ECO:0000256" key="2">
    <source>
        <dbReference type="ARBA" id="ARBA00022801"/>
    </source>
</evidence>